<evidence type="ECO:0000256" key="2">
    <source>
        <dbReference type="SAM" id="MobiDB-lite"/>
    </source>
</evidence>
<feature type="domain" description="Glycosyltransferase family 28 N-terminal" evidence="3">
    <location>
        <begin position="316"/>
        <end position="469"/>
    </location>
</feature>
<dbReference type="EMBL" id="NHZQ01000335">
    <property type="protein sequence ID" value="PSK42324.1"/>
    <property type="molecule type" value="Genomic_DNA"/>
</dbReference>
<feature type="compositionally biased region" description="Basic and acidic residues" evidence="2">
    <location>
        <begin position="1192"/>
        <end position="1203"/>
    </location>
</feature>
<feature type="compositionally biased region" description="Low complexity" evidence="2">
    <location>
        <begin position="910"/>
        <end position="925"/>
    </location>
</feature>
<dbReference type="GO" id="GO:0005975">
    <property type="term" value="P:carbohydrate metabolic process"/>
    <property type="evidence" value="ECO:0007669"/>
    <property type="project" value="InterPro"/>
</dbReference>
<dbReference type="PANTHER" id="PTHR48050">
    <property type="entry name" value="STEROL 3-BETA-GLUCOSYLTRANSFERASE"/>
    <property type="match status" value="1"/>
</dbReference>
<dbReference type="Gene3D" id="3.40.50.2000">
    <property type="entry name" value="Glycogen Phosphorylase B"/>
    <property type="match status" value="2"/>
</dbReference>
<feature type="region of interest" description="Disordered" evidence="2">
    <location>
        <begin position="1"/>
        <end position="244"/>
    </location>
</feature>
<name>A0A2P7Z289_9PEZI</name>
<reference evidence="5 6" key="1">
    <citation type="submission" date="2017-05" db="EMBL/GenBank/DDBJ databases">
        <title>Draft genome sequence of Elsinoe australis.</title>
        <authorList>
            <person name="Cheng Q."/>
        </authorList>
    </citation>
    <scope>NUCLEOTIDE SEQUENCE [LARGE SCALE GENOMIC DNA]</scope>
    <source>
        <strain evidence="5 6">NL1</strain>
    </source>
</reference>
<proteinExistence type="predicted"/>
<evidence type="ECO:0000256" key="1">
    <source>
        <dbReference type="ARBA" id="ARBA00022679"/>
    </source>
</evidence>
<feature type="compositionally biased region" description="Polar residues" evidence="2">
    <location>
        <begin position="93"/>
        <end position="109"/>
    </location>
</feature>
<dbReference type="Pfam" id="PF06722">
    <property type="entry name" value="EryCIII-like_C"/>
    <property type="match status" value="1"/>
</dbReference>
<dbReference type="SUPFAM" id="SSF53756">
    <property type="entry name" value="UDP-Glycosyltransferase/glycogen phosphorylase"/>
    <property type="match status" value="1"/>
</dbReference>
<organism evidence="5 6">
    <name type="scientific">Elsinoe australis</name>
    <dbReference type="NCBI Taxonomy" id="40998"/>
    <lineage>
        <taxon>Eukaryota</taxon>
        <taxon>Fungi</taxon>
        <taxon>Dikarya</taxon>
        <taxon>Ascomycota</taxon>
        <taxon>Pezizomycotina</taxon>
        <taxon>Dothideomycetes</taxon>
        <taxon>Dothideomycetidae</taxon>
        <taxon>Myriangiales</taxon>
        <taxon>Elsinoaceae</taxon>
        <taxon>Elsinoe</taxon>
    </lineage>
</organism>
<evidence type="ECO:0000313" key="5">
    <source>
        <dbReference type="EMBL" id="PSK42324.1"/>
    </source>
</evidence>
<dbReference type="FunFam" id="3.40.50.2000:FF:000100">
    <property type="entry name" value="Glycosyltransferase family 1 protein"/>
    <property type="match status" value="1"/>
</dbReference>
<feature type="region of interest" description="Disordered" evidence="2">
    <location>
        <begin position="855"/>
        <end position="932"/>
    </location>
</feature>
<dbReference type="FunFam" id="3.40.50.2000:FF:000009">
    <property type="entry name" value="Sterol 3-beta-glucosyltransferase UGT80A2"/>
    <property type="match status" value="1"/>
</dbReference>
<dbReference type="InterPro" id="IPR004276">
    <property type="entry name" value="GlycoTrans_28_N"/>
</dbReference>
<sequence>MTSNGQPPDLPHSTQNIIENERPMHSQAMSSIPEARSAPMSPQSEYEDCSETLQEQGPEYFDQKHKGNLLDPDTERIDYASPKLSELSDRTVPPTTSTRPKPVERSSSPEPGPTLQRAGTAPIGNMRPSLDRSSQTEGPLRPRKSMTLPSETELSKSVEQSRNAPRTGRAPFSYHYHDDTSDTESSSSSSEEEDESLVKPSRSGSNLGSLSAEDKKKRRQVARERSYHRIALGSDQYQTKGKVSKRDGRLRISINENVNSGRIAKWLGKNIRNHLDIAHKAGSARRSKNASAEFADKEAERIAAGLKNIPKPKLNIVIMVIGSRGDIQPFLKIGQILRDRGHRVRIATHPAFRDFVQNDIGLEFFSVGGDPSELMAFMVKNPGLIPSFETVRQGEIARRRTAMAEMFEGFWRSCINATDDEKDKLNYRMMGKMDPFVADAIIANPPSFAHVHIAERLGIPLHMMFTFPYSPTIQFPHPLANIKSTKSNVDAGYVNFMSYALVEMMTWQGLGDLVNSFRVRTLGLEPVSSFWAPDALWRMKVPYTYMWSPELVPKPQDWGPEIDVTGFVFLDLASGFKPPDELQKFLDAGEKPVYIGFGSIVVDDPDEFTKLIFEAVKLAGVRALVSKGWGGFGGKGDAPEGVFMLENTPHDWLFPRCSAVVHHGGAGTSAIGLKCGKPTVIVPFFGDQPFWGAMIADNKAGAHKSIPYKKLTAERLAESIKQCMTNEARQNAERIAEGIEKEGDGAENAVKSFERSLPLAGHHNMRCSILEERVAVWKLKRSNLRLSTLAAELLIEEKQIKWNQLHLLRHYEYNDFDGPGEPISGMGGAMMRSVHGFGKGIGMIPYRMEEHVRRRKEYMRRRRKTQKKRETKAAEKEADAERGAEQRGDIAPNRATEEPDRPMQRPTGVQHQSTSSTLESQLSQQPKQSLAHELAEDATMGVRRAFASLFWAPLDMHMAVAQGFHNAPRLYGDSTVRKPMRINGMKSGMKAARNEFCFGIYDGVTGIVTQPLNGVKYAQGAGAKFGSFWTGLGKGIGGAALKPTSAFISTPAFFGQGLRKEIRRHSKGPISRGNAWLRKAHIIQGQKEMQAFKTQERGEEKLKEFQRRVDEGWKTMNEVWAAAARYKKAGGRIVGAWRVKQERKKWERTGALENVTATERALKSAKSRKDLQKFFKQREKEMAMADQPQTYEELKARNPDTRDTQGGVEGDLGPERKVDFSATPDKGKRSLDGGDTDGGNETDSTKVESPDVVKSQEGKMHEGKVDLEMNKKPTPGVLKTTGRPVAASG</sequence>
<dbReference type="GO" id="GO:0016906">
    <property type="term" value="F:sterol 3-beta-glucosyltransferase activity"/>
    <property type="evidence" value="ECO:0007669"/>
    <property type="project" value="UniProtKB-ARBA"/>
</dbReference>
<dbReference type="InterPro" id="IPR010610">
    <property type="entry name" value="EryCIII-like_C"/>
</dbReference>
<feature type="compositionally biased region" description="Basic residues" evidence="2">
    <location>
        <begin position="855"/>
        <end position="870"/>
    </location>
</feature>
<feature type="compositionally biased region" description="Basic and acidic residues" evidence="2">
    <location>
        <begin position="1243"/>
        <end position="1271"/>
    </location>
</feature>
<feature type="compositionally biased region" description="Basic and acidic residues" evidence="2">
    <location>
        <begin position="1213"/>
        <end position="1232"/>
    </location>
</feature>
<feature type="domain" description="Erythromycin biosynthesis protein CIII-like C-terminal" evidence="4">
    <location>
        <begin position="637"/>
        <end position="738"/>
    </location>
</feature>
<dbReference type="InterPro" id="IPR002213">
    <property type="entry name" value="UDP_glucos_trans"/>
</dbReference>
<evidence type="ECO:0000313" key="6">
    <source>
        <dbReference type="Proteomes" id="UP000243723"/>
    </source>
</evidence>
<dbReference type="InterPro" id="IPR050426">
    <property type="entry name" value="Glycosyltransferase_28"/>
</dbReference>
<keyword evidence="1 5" id="KW-0808">Transferase</keyword>
<dbReference type="Pfam" id="PF03033">
    <property type="entry name" value="Glyco_transf_28"/>
    <property type="match status" value="1"/>
</dbReference>
<feature type="compositionally biased region" description="Polar residues" evidence="2">
    <location>
        <begin position="1"/>
        <end position="18"/>
    </location>
</feature>
<feature type="compositionally biased region" description="Basic and acidic residues" evidence="2">
    <location>
        <begin position="871"/>
        <end position="888"/>
    </location>
</feature>
<dbReference type="OrthoDB" id="5835829at2759"/>
<keyword evidence="6" id="KW-1185">Reference proteome</keyword>
<dbReference type="STRING" id="40998.A0A2P7Z289"/>
<dbReference type="CDD" id="cd03784">
    <property type="entry name" value="GT1_Gtf-like"/>
    <property type="match status" value="1"/>
</dbReference>
<dbReference type="Proteomes" id="UP000243723">
    <property type="component" value="Unassembled WGS sequence"/>
</dbReference>
<feature type="region of interest" description="Disordered" evidence="2">
    <location>
        <begin position="1179"/>
        <end position="1289"/>
    </location>
</feature>
<gene>
    <name evidence="5" type="ORF">B9Z65_4238</name>
</gene>
<protein>
    <submittedName>
        <fullName evidence="5">Sterol 3-beta-glucosyltransferase</fullName>
    </submittedName>
</protein>
<evidence type="ECO:0000259" key="4">
    <source>
        <dbReference type="Pfam" id="PF06722"/>
    </source>
</evidence>
<dbReference type="PANTHER" id="PTHR48050:SF5">
    <property type="entry name" value="UDP-GLUCOSE,STEROL TRANSFERASE"/>
    <property type="match status" value="1"/>
</dbReference>
<evidence type="ECO:0000259" key="3">
    <source>
        <dbReference type="Pfam" id="PF03033"/>
    </source>
</evidence>
<comment type="caution">
    <text evidence="5">The sequence shown here is derived from an EMBL/GenBank/DDBJ whole genome shotgun (WGS) entry which is preliminary data.</text>
</comment>
<feature type="compositionally biased region" description="Polar residues" evidence="2">
    <location>
        <begin position="147"/>
        <end position="164"/>
    </location>
</feature>
<accession>A0A2P7Z289</accession>